<sequence length="89" mass="9465">MIADTADAKPGVAACTGGPDGISAAARTAAPVTRASTNFFICVLTQAGSYSACLITHQRRTLAPQEAHRKRASCSRYDFVLEKPFHLAR</sequence>
<gene>
    <name evidence="1" type="ORF">GCM10009742_78470</name>
</gene>
<name>A0ABN2ER88_9ACTN</name>
<protein>
    <submittedName>
        <fullName evidence="1">Uncharacterized protein</fullName>
    </submittedName>
</protein>
<dbReference type="EMBL" id="BAAAND010000013">
    <property type="protein sequence ID" value="GAA1615204.1"/>
    <property type="molecule type" value="Genomic_DNA"/>
</dbReference>
<organism evidence="1 2">
    <name type="scientific">Kribbella karoonensis</name>
    <dbReference type="NCBI Taxonomy" id="324851"/>
    <lineage>
        <taxon>Bacteria</taxon>
        <taxon>Bacillati</taxon>
        <taxon>Actinomycetota</taxon>
        <taxon>Actinomycetes</taxon>
        <taxon>Propionibacteriales</taxon>
        <taxon>Kribbellaceae</taxon>
        <taxon>Kribbella</taxon>
    </lineage>
</organism>
<dbReference type="Proteomes" id="UP001500190">
    <property type="component" value="Unassembled WGS sequence"/>
</dbReference>
<keyword evidence="2" id="KW-1185">Reference proteome</keyword>
<evidence type="ECO:0000313" key="2">
    <source>
        <dbReference type="Proteomes" id="UP001500190"/>
    </source>
</evidence>
<proteinExistence type="predicted"/>
<evidence type="ECO:0000313" key="1">
    <source>
        <dbReference type="EMBL" id="GAA1615204.1"/>
    </source>
</evidence>
<comment type="caution">
    <text evidence="1">The sequence shown here is derived from an EMBL/GenBank/DDBJ whole genome shotgun (WGS) entry which is preliminary data.</text>
</comment>
<accession>A0ABN2ER88</accession>
<reference evidence="1 2" key="1">
    <citation type="journal article" date="2019" name="Int. J. Syst. Evol. Microbiol.">
        <title>The Global Catalogue of Microorganisms (GCM) 10K type strain sequencing project: providing services to taxonomists for standard genome sequencing and annotation.</title>
        <authorList>
            <consortium name="The Broad Institute Genomics Platform"/>
            <consortium name="The Broad Institute Genome Sequencing Center for Infectious Disease"/>
            <person name="Wu L."/>
            <person name="Ma J."/>
        </authorList>
    </citation>
    <scope>NUCLEOTIDE SEQUENCE [LARGE SCALE GENOMIC DNA]</scope>
    <source>
        <strain evidence="1 2">JCM 14304</strain>
    </source>
</reference>